<dbReference type="Proteomes" id="UP001432322">
    <property type="component" value="Unassembled WGS sequence"/>
</dbReference>
<feature type="non-terminal residue" evidence="1">
    <location>
        <position position="1"/>
    </location>
</feature>
<organism evidence="1 2">
    <name type="scientific">Pristionchus fissidentatus</name>
    <dbReference type="NCBI Taxonomy" id="1538716"/>
    <lineage>
        <taxon>Eukaryota</taxon>
        <taxon>Metazoa</taxon>
        <taxon>Ecdysozoa</taxon>
        <taxon>Nematoda</taxon>
        <taxon>Chromadorea</taxon>
        <taxon>Rhabditida</taxon>
        <taxon>Rhabditina</taxon>
        <taxon>Diplogasteromorpha</taxon>
        <taxon>Diplogasteroidea</taxon>
        <taxon>Neodiplogasteridae</taxon>
        <taxon>Pristionchus</taxon>
    </lineage>
</organism>
<dbReference type="EMBL" id="BTSY01000003">
    <property type="protein sequence ID" value="GMT20989.1"/>
    <property type="molecule type" value="Genomic_DNA"/>
</dbReference>
<evidence type="ECO:0000313" key="2">
    <source>
        <dbReference type="Proteomes" id="UP001432322"/>
    </source>
</evidence>
<name>A0AAV5VN87_9BILA</name>
<protein>
    <submittedName>
        <fullName evidence="1">Uncharacterized protein</fullName>
    </submittedName>
</protein>
<proteinExistence type="predicted"/>
<keyword evidence="2" id="KW-1185">Reference proteome</keyword>
<gene>
    <name evidence="1" type="ORF">PFISCL1PPCAC_12287</name>
</gene>
<comment type="caution">
    <text evidence="1">The sequence shown here is derived from an EMBL/GenBank/DDBJ whole genome shotgun (WGS) entry which is preliminary data.</text>
</comment>
<accession>A0AAV5VN87</accession>
<dbReference type="AlphaFoldDB" id="A0AAV5VN87"/>
<reference evidence="1" key="1">
    <citation type="submission" date="2023-10" db="EMBL/GenBank/DDBJ databases">
        <title>Genome assembly of Pristionchus species.</title>
        <authorList>
            <person name="Yoshida K."/>
            <person name="Sommer R.J."/>
        </authorList>
    </citation>
    <scope>NUCLEOTIDE SEQUENCE</scope>
    <source>
        <strain evidence="1">RS5133</strain>
    </source>
</reference>
<sequence length="91" mass="10728">LNAGFWIDRARFFQMKIVQDWVENELIRNENISLCSKLHVSIEHRMSTVQEYTLAKLEDKETLKLLIKSDEFDSLPKETCVELARKLANFV</sequence>
<evidence type="ECO:0000313" key="1">
    <source>
        <dbReference type="EMBL" id="GMT20989.1"/>
    </source>
</evidence>